<evidence type="ECO:0000256" key="3">
    <source>
        <dbReference type="ARBA" id="ARBA00023163"/>
    </source>
</evidence>
<protein>
    <submittedName>
        <fullName evidence="5">Helix-turn-helix domain-containing protein</fullName>
    </submittedName>
</protein>
<dbReference type="KEGG" id="vcw:GJQ55_05255"/>
<keyword evidence="6" id="KW-1185">Reference proteome</keyword>
<dbReference type="RefSeq" id="WP_228346468.1">
    <property type="nucleotide sequence ID" value="NZ_CP046056.1"/>
</dbReference>
<dbReference type="Pfam" id="PF12833">
    <property type="entry name" value="HTH_18"/>
    <property type="match status" value="1"/>
</dbReference>
<evidence type="ECO:0000313" key="6">
    <source>
        <dbReference type="Proteomes" id="UP000596074"/>
    </source>
</evidence>
<dbReference type="Pfam" id="PF12625">
    <property type="entry name" value="Arabinose_bd"/>
    <property type="match status" value="1"/>
</dbReference>
<evidence type="ECO:0000256" key="1">
    <source>
        <dbReference type="ARBA" id="ARBA00023015"/>
    </source>
</evidence>
<dbReference type="PANTHER" id="PTHR47894:SF1">
    <property type="entry name" value="HTH-TYPE TRANSCRIPTIONAL REGULATOR VQSM"/>
    <property type="match status" value="1"/>
</dbReference>
<dbReference type="EMBL" id="CP046056">
    <property type="protein sequence ID" value="QQD23924.1"/>
    <property type="molecule type" value="Genomic_DNA"/>
</dbReference>
<dbReference type="PANTHER" id="PTHR47894">
    <property type="entry name" value="HTH-TYPE TRANSCRIPTIONAL REGULATOR GADX"/>
    <property type="match status" value="1"/>
</dbReference>
<reference evidence="5 6" key="1">
    <citation type="submission" date="2019-11" db="EMBL/GenBank/DDBJ databases">
        <title>Venatorbacter sp. nov. a predator of Campylobacter and other Gram-negative bacteria.</title>
        <authorList>
            <person name="Saeedi A."/>
            <person name="Cummings N.J."/>
            <person name="Connerton I.F."/>
            <person name="Connerton P.L."/>
        </authorList>
    </citation>
    <scope>NUCLEOTIDE SEQUENCE [LARGE SCALE GENOMIC DNA]</scope>
    <source>
        <strain evidence="5">XL5</strain>
    </source>
</reference>
<keyword evidence="1" id="KW-0805">Transcription regulation</keyword>
<dbReference type="InterPro" id="IPR032687">
    <property type="entry name" value="AraC-type_N"/>
</dbReference>
<sequence length="333" mass="37737">MSMLGPLQLSGDLAGLVRCYLQRQQDTHCDLYRYLLTLAPDTRITFSDWWAWLERLQQRYPQRLVGLELGQLVQPEFVGVLGYLLLACDTLADALQGFERYQRLLHDGDRASAQLQDGLLCLRWSNEYGPSSRLSDEVLVVGMLSFIRRMTGQQQLAPQRVHFTFAAPVTGAVEHEQACGCPVRFSQPATAIYFRPQDLALPVSQQDAGLRQLLEQQAQALLAVLPQSGEFVQRLREALLVALQTGQPASAFVARRLHLSERTLFRRLAEQGLTFRHVLTQIRMQLAQQYLREGRLTHSEIALLLGYSEHSAFCRAFRSACGETPGRWLASRR</sequence>
<organism evidence="5 6">
    <name type="scientific">Venatoribacter cucullus</name>
    <dbReference type="NCBI Taxonomy" id="2661630"/>
    <lineage>
        <taxon>Bacteria</taxon>
        <taxon>Pseudomonadati</taxon>
        <taxon>Pseudomonadota</taxon>
        <taxon>Gammaproteobacteria</taxon>
        <taxon>Oceanospirillales</taxon>
        <taxon>Oceanospirillaceae</taxon>
        <taxon>Venatoribacter</taxon>
    </lineage>
</organism>
<dbReference type="GO" id="GO:0003700">
    <property type="term" value="F:DNA-binding transcription factor activity"/>
    <property type="evidence" value="ECO:0007669"/>
    <property type="project" value="InterPro"/>
</dbReference>
<dbReference type="InterPro" id="IPR018060">
    <property type="entry name" value="HTH_AraC"/>
</dbReference>
<name>A0A9X7YNM8_9GAMM</name>
<evidence type="ECO:0000259" key="4">
    <source>
        <dbReference type="PROSITE" id="PS01124"/>
    </source>
</evidence>
<dbReference type="Gene3D" id="1.10.10.60">
    <property type="entry name" value="Homeodomain-like"/>
    <property type="match status" value="1"/>
</dbReference>
<evidence type="ECO:0000256" key="2">
    <source>
        <dbReference type="ARBA" id="ARBA00023125"/>
    </source>
</evidence>
<dbReference type="SMART" id="SM00342">
    <property type="entry name" value="HTH_ARAC"/>
    <property type="match status" value="1"/>
</dbReference>
<accession>A0A9X7YNM8</accession>
<dbReference type="PROSITE" id="PS01124">
    <property type="entry name" value="HTH_ARAC_FAMILY_2"/>
    <property type="match status" value="1"/>
</dbReference>
<dbReference type="GO" id="GO:0005829">
    <property type="term" value="C:cytosol"/>
    <property type="evidence" value="ECO:0007669"/>
    <property type="project" value="TreeGrafter"/>
</dbReference>
<evidence type="ECO:0000313" key="5">
    <source>
        <dbReference type="EMBL" id="QQD23924.1"/>
    </source>
</evidence>
<dbReference type="SUPFAM" id="SSF46689">
    <property type="entry name" value="Homeodomain-like"/>
    <property type="match status" value="1"/>
</dbReference>
<keyword evidence="2" id="KW-0238">DNA-binding</keyword>
<gene>
    <name evidence="5" type="ORF">GJQ55_05255</name>
</gene>
<dbReference type="GO" id="GO:0000976">
    <property type="term" value="F:transcription cis-regulatory region binding"/>
    <property type="evidence" value="ECO:0007669"/>
    <property type="project" value="TreeGrafter"/>
</dbReference>
<feature type="domain" description="HTH araC/xylS-type" evidence="4">
    <location>
        <begin position="233"/>
        <end position="331"/>
    </location>
</feature>
<dbReference type="Proteomes" id="UP000596074">
    <property type="component" value="Chromosome"/>
</dbReference>
<dbReference type="AlphaFoldDB" id="A0A9X7YNM8"/>
<proteinExistence type="predicted"/>
<dbReference type="InterPro" id="IPR009057">
    <property type="entry name" value="Homeodomain-like_sf"/>
</dbReference>
<keyword evidence="3" id="KW-0804">Transcription</keyword>